<dbReference type="Pfam" id="PF12833">
    <property type="entry name" value="HTH_18"/>
    <property type="match status" value="1"/>
</dbReference>
<dbReference type="InterPro" id="IPR000160">
    <property type="entry name" value="GGDEF_dom"/>
</dbReference>
<keyword evidence="5" id="KW-0805">Transcription regulation</keyword>
<dbReference type="InterPro" id="IPR041522">
    <property type="entry name" value="CdaR_GGDEF"/>
</dbReference>
<dbReference type="PRINTS" id="PR00032">
    <property type="entry name" value="HTHARAC"/>
</dbReference>
<dbReference type="PROSITE" id="PS50110">
    <property type="entry name" value="RESPONSE_REGULATORY"/>
    <property type="match status" value="1"/>
</dbReference>
<protein>
    <submittedName>
        <fullName evidence="12">Response regulator</fullName>
    </submittedName>
</protein>
<proteinExistence type="predicted"/>
<evidence type="ECO:0000256" key="7">
    <source>
        <dbReference type="ARBA" id="ARBA00023163"/>
    </source>
</evidence>
<keyword evidence="13" id="KW-1185">Reference proteome</keyword>
<evidence type="ECO:0000259" key="11">
    <source>
        <dbReference type="PROSITE" id="PS50887"/>
    </source>
</evidence>
<accession>A0A7X2H734</accession>
<dbReference type="PROSITE" id="PS50887">
    <property type="entry name" value="GGDEF"/>
    <property type="match status" value="1"/>
</dbReference>
<name>A0A7X2H734_9BACL</name>
<dbReference type="InterPro" id="IPR051552">
    <property type="entry name" value="HptR"/>
</dbReference>
<evidence type="ECO:0000256" key="2">
    <source>
        <dbReference type="ARBA" id="ARBA00022490"/>
    </source>
</evidence>
<keyword evidence="3 8" id="KW-0597">Phosphoprotein</keyword>
<dbReference type="RefSeq" id="WP_154120125.1">
    <property type="nucleotide sequence ID" value="NZ_WJXB01000006.1"/>
</dbReference>
<evidence type="ECO:0000256" key="6">
    <source>
        <dbReference type="ARBA" id="ARBA00023125"/>
    </source>
</evidence>
<dbReference type="Proteomes" id="UP000463051">
    <property type="component" value="Unassembled WGS sequence"/>
</dbReference>
<feature type="modified residue" description="4-aspartylphosphate" evidence="8">
    <location>
        <position position="57"/>
    </location>
</feature>
<keyword evidence="2" id="KW-0963">Cytoplasm</keyword>
<evidence type="ECO:0000259" key="9">
    <source>
        <dbReference type="PROSITE" id="PS01124"/>
    </source>
</evidence>
<dbReference type="GO" id="GO:0003700">
    <property type="term" value="F:DNA-binding transcription factor activity"/>
    <property type="evidence" value="ECO:0007669"/>
    <property type="project" value="InterPro"/>
</dbReference>
<keyword evidence="7" id="KW-0804">Transcription</keyword>
<dbReference type="Pfam" id="PF00072">
    <property type="entry name" value="Response_reg"/>
    <property type="match status" value="1"/>
</dbReference>
<dbReference type="InterPro" id="IPR020449">
    <property type="entry name" value="Tscrpt_reg_AraC-type_HTH"/>
</dbReference>
<evidence type="ECO:0000313" key="12">
    <source>
        <dbReference type="EMBL" id="MRN54746.1"/>
    </source>
</evidence>
<comment type="caution">
    <text evidence="12">The sequence shown here is derived from an EMBL/GenBank/DDBJ whole genome shotgun (WGS) entry which is preliminary data.</text>
</comment>
<dbReference type="InterPro" id="IPR001789">
    <property type="entry name" value="Sig_transdc_resp-reg_receiver"/>
</dbReference>
<feature type="domain" description="HTH araC/xylS-type" evidence="9">
    <location>
        <begin position="431"/>
        <end position="529"/>
    </location>
</feature>
<evidence type="ECO:0000256" key="4">
    <source>
        <dbReference type="ARBA" id="ARBA00023012"/>
    </source>
</evidence>
<dbReference type="InterPro" id="IPR009057">
    <property type="entry name" value="Homeodomain-like_sf"/>
</dbReference>
<dbReference type="PROSITE" id="PS01124">
    <property type="entry name" value="HTH_ARAC_FAMILY_2"/>
    <property type="match status" value="1"/>
</dbReference>
<sequence>MHTIRVILADDEPVIIRGLKKLLAWEQLGLTIVGEASDGYELKQQIELCNPDLIISDISMPGFTGIDIIREIHDSGKPIKVIFISAYQEFAYARQAIQYGAMDYLVKPVNKNQLEQVVSRAVSLIRQETEGERNKKMLKSYEQKNLRLTIEELLDRLTDGNKGTAETLLELGITAISRYVSICVLETDEYTGQPSRWEERERKLVEFALSNIIKETVDQIDNSYMFRKGERFCILLQHEHSGEPERLAEDLHGKINNFLKLPVSIGVGNNVEGMDNADESYRSALKALNRKYFVGLNHVISSLVEQFEGEAQTLTSLNELQSALRTALKCQDKEQIVECTNQLLQTIRWLAVDSKNQAVSSVYNTIVQLEQELADFGVEANLAGQDSSPMLEKLTNYATYTEVEQAFTVILDKMSEQIGRRMVNKEMVQLSQVKIFIEEHYAENITLESIAGMMFMNPYYFSSFFKKHTGQNFKNYVTEVRMNRALQLLLQSDMMVYEIAESVGYNNARHFSDMFKKKYGKLPQEYKQSFKNQQQP</sequence>
<dbReference type="EMBL" id="WJXB01000006">
    <property type="protein sequence ID" value="MRN54746.1"/>
    <property type="molecule type" value="Genomic_DNA"/>
</dbReference>
<evidence type="ECO:0000256" key="3">
    <source>
        <dbReference type="ARBA" id="ARBA00022553"/>
    </source>
</evidence>
<evidence type="ECO:0000256" key="8">
    <source>
        <dbReference type="PROSITE-ProRule" id="PRU00169"/>
    </source>
</evidence>
<dbReference type="InterPro" id="IPR011006">
    <property type="entry name" value="CheY-like_superfamily"/>
</dbReference>
<feature type="domain" description="GGDEF" evidence="11">
    <location>
        <begin position="178"/>
        <end position="304"/>
    </location>
</feature>
<evidence type="ECO:0000256" key="1">
    <source>
        <dbReference type="ARBA" id="ARBA00004496"/>
    </source>
</evidence>
<dbReference type="Gene3D" id="3.40.50.2300">
    <property type="match status" value="1"/>
</dbReference>
<organism evidence="12 13">
    <name type="scientific">Paenibacillus monticola</name>
    <dbReference type="NCBI Taxonomy" id="2666075"/>
    <lineage>
        <taxon>Bacteria</taxon>
        <taxon>Bacillati</taxon>
        <taxon>Bacillota</taxon>
        <taxon>Bacilli</taxon>
        <taxon>Bacillales</taxon>
        <taxon>Paenibacillaceae</taxon>
        <taxon>Paenibacillus</taxon>
    </lineage>
</organism>
<gene>
    <name evidence="12" type="ORF">GJB61_17330</name>
</gene>
<evidence type="ECO:0000259" key="10">
    <source>
        <dbReference type="PROSITE" id="PS50110"/>
    </source>
</evidence>
<keyword evidence="6" id="KW-0238">DNA-binding</keyword>
<comment type="subcellular location">
    <subcellularLocation>
        <location evidence="1">Cytoplasm</location>
    </subcellularLocation>
</comment>
<dbReference type="SMART" id="SM00448">
    <property type="entry name" value="REC"/>
    <property type="match status" value="1"/>
</dbReference>
<dbReference type="InterPro" id="IPR018060">
    <property type="entry name" value="HTH_AraC"/>
</dbReference>
<dbReference type="CDD" id="cd17536">
    <property type="entry name" value="REC_YesN-like"/>
    <property type="match status" value="1"/>
</dbReference>
<dbReference type="InterPro" id="IPR018062">
    <property type="entry name" value="HTH_AraC-typ_CS"/>
</dbReference>
<dbReference type="Pfam" id="PF17853">
    <property type="entry name" value="GGDEF_2"/>
    <property type="match status" value="1"/>
</dbReference>
<dbReference type="GO" id="GO:0043565">
    <property type="term" value="F:sequence-specific DNA binding"/>
    <property type="evidence" value="ECO:0007669"/>
    <property type="project" value="InterPro"/>
</dbReference>
<dbReference type="AlphaFoldDB" id="A0A7X2H734"/>
<dbReference type="GO" id="GO:0005737">
    <property type="term" value="C:cytoplasm"/>
    <property type="evidence" value="ECO:0007669"/>
    <property type="project" value="UniProtKB-SubCell"/>
</dbReference>
<feature type="domain" description="Response regulatory" evidence="10">
    <location>
        <begin position="5"/>
        <end position="122"/>
    </location>
</feature>
<reference evidence="12 13" key="1">
    <citation type="submission" date="2019-11" db="EMBL/GenBank/DDBJ databases">
        <title>Paenibacillus monticola sp. nov., a novel PGPR strain isolated from mountain sample in China.</title>
        <authorList>
            <person name="Zhao Q."/>
            <person name="Li H.-P."/>
            <person name="Zhang J.-L."/>
        </authorList>
    </citation>
    <scope>NUCLEOTIDE SEQUENCE [LARGE SCALE GENOMIC DNA]</scope>
    <source>
        <strain evidence="12 13">LC-T2</strain>
    </source>
</reference>
<dbReference type="GO" id="GO:0000160">
    <property type="term" value="P:phosphorelay signal transduction system"/>
    <property type="evidence" value="ECO:0007669"/>
    <property type="project" value="UniProtKB-KW"/>
</dbReference>
<dbReference type="PANTHER" id="PTHR42713:SF3">
    <property type="entry name" value="TRANSCRIPTIONAL REGULATORY PROTEIN HPTR"/>
    <property type="match status" value="1"/>
</dbReference>
<evidence type="ECO:0000313" key="13">
    <source>
        <dbReference type="Proteomes" id="UP000463051"/>
    </source>
</evidence>
<dbReference type="SMART" id="SM00342">
    <property type="entry name" value="HTH_ARAC"/>
    <property type="match status" value="1"/>
</dbReference>
<dbReference type="SUPFAM" id="SSF46689">
    <property type="entry name" value="Homeodomain-like"/>
    <property type="match status" value="2"/>
</dbReference>
<dbReference type="SUPFAM" id="SSF52172">
    <property type="entry name" value="CheY-like"/>
    <property type="match status" value="1"/>
</dbReference>
<dbReference type="PROSITE" id="PS00041">
    <property type="entry name" value="HTH_ARAC_FAMILY_1"/>
    <property type="match status" value="1"/>
</dbReference>
<keyword evidence="4" id="KW-0902">Two-component regulatory system</keyword>
<dbReference type="Gene3D" id="1.10.10.60">
    <property type="entry name" value="Homeodomain-like"/>
    <property type="match status" value="2"/>
</dbReference>
<evidence type="ECO:0000256" key="5">
    <source>
        <dbReference type="ARBA" id="ARBA00023015"/>
    </source>
</evidence>
<dbReference type="PANTHER" id="PTHR42713">
    <property type="entry name" value="HISTIDINE KINASE-RELATED"/>
    <property type="match status" value="1"/>
</dbReference>